<dbReference type="InterPro" id="IPR013083">
    <property type="entry name" value="Znf_RING/FYVE/PHD"/>
</dbReference>
<dbReference type="SUPFAM" id="SSF57850">
    <property type="entry name" value="RING/U-box"/>
    <property type="match status" value="1"/>
</dbReference>
<feature type="compositionally biased region" description="Low complexity" evidence="5">
    <location>
        <begin position="53"/>
        <end position="64"/>
    </location>
</feature>
<keyword evidence="10" id="KW-1185">Reference proteome</keyword>
<dbReference type="Gramene" id="EFJ37256">
    <property type="protein sequence ID" value="EFJ37256"/>
    <property type="gene ID" value="SELMODRAFT_403472"/>
</dbReference>
<evidence type="ECO:0000259" key="7">
    <source>
        <dbReference type="PROSITE" id="PS50089"/>
    </source>
</evidence>
<dbReference type="Pfam" id="PF12906">
    <property type="entry name" value="RINGv"/>
    <property type="match status" value="1"/>
</dbReference>
<feature type="domain" description="RING-CH-type" evidence="8">
    <location>
        <begin position="124"/>
        <end position="184"/>
    </location>
</feature>
<protein>
    <submittedName>
        <fullName evidence="9">Uncharacterized protein</fullName>
    </submittedName>
</protein>
<dbReference type="PANTHER" id="PTHR46214">
    <property type="entry name" value="ZINC FINGER, RING-CH-TYPE"/>
    <property type="match status" value="1"/>
</dbReference>
<evidence type="ECO:0000256" key="1">
    <source>
        <dbReference type="ARBA" id="ARBA00022723"/>
    </source>
</evidence>
<evidence type="ECO:0000259" key="8">
    <source>
        <dbReference type="PROSITE" id="PS51292"/>
    </source>
</evidence>
<accession>D8QRI6</accession>
<reference evidence="9 10" key="1">
    <citation type="journal article" date="2011" name="Science">
        <title>The Selaginella genome identifies genetic changes associated with the evolution of vascular plants.</title>
        <authorList>
            <person name="Banks J.A."/>
            <person name="Nishiyama T."/>
            <person name="Hasebe M."/>
            <person name="Bowman J.L."/>
            <person name="Gribskov M."/>
            <person name="dePamphilis C."/>
            <person name="Albert V.A."/>
            <person name="Aono N."/>
            <person name="Aoyama T."/>
            <person name="Ambrose B.A."/>
            <person name="Ashton N.W."/>
            <person name="Axtell M.J."/>
            <person name="Barker E."/>
            <person name="Barker M.S."/>
            <person name="Bennetzen J.L."/>
            <person name="Bonawitz N.D."/>
            <person name="Chapple C."/>
            <person name="Cheng C."/>
            <person name="Correa L.G."/>
            <person name="Dacre M."/>
            <person name="DeBarry J."/>
            <person name="Dreyer I."/>
            <person name="Elias M."/>
            <person name="Engstrom E.M."/>
            <person name="Estelle M."/>
            <person name="Feng L."/>
            <person name="Finet C."/>
            <person name="Floyd S.K."/>
            <person name="Frommer W.B."/>
            <person name="Fujita T."/>
            <person name="Gramzow L."/>
            <person name="Gutensohn M."/>
            <person name="Harholt J."/>
            <person name="Hattori M."/>
            <person name="Heyl A."/>
            <person name="Hirai T."/>
            <person name="Hiwatashi Y."/>
            <person name="Ishikawa M."/>
            <person name="Iwata M."/>
            <person name="Karol K.G."/>
            <person name="Koehler B."/>
            <person name="Kolukisaoglu U."/>
            <person name="Kubo M."/>
            <person name="Kurata T."/>
            <person name="Lalonde S."/>
            <person name="Li K."/>
            <person name="Li Y."/>
            <person name="Litt A."/>
            <person name="Lyons E."/>
            <person name="Manning G."/>
            <person name="Maruyama T."/>
            <person name="Michael T.P."/>
            <person name="Mikami K."/>
            <person name="Miyazaki S."/>
            <person name="Morinaga S."/>
            <person name="Murata T."/>
            <person name="Mueller-Roeber B."/>
            <person name="Nelson D.R."/>
            <person name="Obara M."/>
            <person name="Oguri Y."/>
            <person name="Olmstead R.G."/>
            <person name="Onodera N."/>
            <person name="Petersen B.L."/>
            <person name="Pils B."/>
            <person name="Prigge M."/>
            <person name="Rensing S.A."/>
            <person name="Riano-Pachon D.M."/>
            <person name="Roberts A.W."/>
            <person name="Sato Y."/>
            <person name="Scheller H.V."/>
            <person name="Schulz B."/>
            <person name="Schulz C."/>
            <person name="Shakirov E.V."/>
            <person name="Shibagaki N."/>
            <person name="Shinohara N."/>
            <person name="Shippen D.E."/>
            <person name="Soerensen I."/>
            <person name="Sotooka R."/>
            <person name="Sugimoto N."/>
            <person name="Sugita M."/>
            <person name="Sumikawa N."/>
            <person name="Tanurdzic M."/>
            <person name="Theissen G."/>
            <person name="Ulvskov P."/>
            <person name="Wakazuki S."/>
            <person name="Weng J.K."/>
            <person name="Willats W.W."/>
            <person name="Wipf D."/>
            <person name="Wolf P.G."/>
            <person name="Yang L."/>
            <person name="Zimmer A.D."/>
            <person name="Zhu Q."/>
            <person name="Mitros T."/>
            <person name="Hellsten U."/>
            <person name="Loque D."/>
            <person name="Otillar R."/>
            <person name="Salamov A."/>
            <person name="Schmutz J."/>
            <person name="Shapiro H."/>
            <person name="Lindquist E."/>
            <person name="Lucas S."/>
            <person name="Rokhsar D."/>
            <person name="Grigoriev I.V."/>
        </authorList>
    </citation>
    <scope>NUCLEOTIDE SEQUENCE [LARGE SCALE GENOMIC DNA]</scope>
</reference>
<dbReference type="HOGENOM" id="CLU_886806_0_0_1"/>
<dbReference type="STRING" id="88036.D8QRI6"/>
<feature type="transmembrane region" description="Helical" evidence="6">
    <location>
        <begin position="222"/>
        <end position="244"/>
    </location>
</feature>
<keyword evidence="6" id="KW-0812">Transmembrane</keyword>
<keyword evidence="6" id="KW-0472">Membrane</keyword>
<dbReference type="OrthoDB" id="273089at2759"/>
<dbReference type="GO" id="GO:0008270">
    <property type="term" value="F:zinc ion binding"/>
    <property type="evidence" value="ECO:0007669"/>
    <property type="project" value="UniProtKB-KW"/>
</dbReference>
<evidence type="ECO:0000313" key="9">
    <source>
        <dbReference type="EMBL" id="EFJ37256.1"/>
    </source>
</evidence>
<dbReference type="eggNOG" id="KOG1609">
    <property type="taxonomic scope" value="Eukaryota"/>
</dbReference>
<proteinExistence type="predicted"/>
<gene>
    <name evidence="9" type="ORF">SELMODRAFT_403472</name>
</gene>
<keyword evidence="6" id="KW-1133">Transmembrane helix</keyword>
<keyword evidence="1" id="KW-0479">Metal-binding</keyword>
<feature type="region of interest" description="Disordered" evidence="5">
    <location>
        <begin position="90"/>
        <end position="114"/>
    </location>
</feature>
<dbReference type="PROSITE" id="PS51292">
    <property type="entry name" value="ZF_RING_CH"/>
    <property type="match status" value="1"/>
</dbReference>
<evidence type="ECO:0000256" key="2">
    <source>
        <dbReference type="ARBA" id="ARBA00022771"/>
    </source>
</evidence>
<dbReference type="InterPro" id="IPR011016">
    <property type="entry name" value="Znf_RING-CH"/>
</dbReference>
<dbReference type="EMBL" id="GL377566">
    <property type="protein sequence ID" value="EFJ37256.1"/>
    <property type="molecule type" value="Genomic_DNA"/>
</dbReference>
<dbReference type="PROSITE" id="PS50089">
    <property type="entry name" value="ZF_RING_2"/>
    <property type="match status" value="1"/>
</dbReference>
<dbReference type="SMART" id="SM00744">
    <property type="entry name" value="RINGv"/>
    <property type="match status" value="1"/>
</dbReference>
<dbReference type="AlphaFoldDB" id="D8QRI6"/>
<keyword evidence="2 4" id="KW-0863">Zinc-finger</keyword>
<dbReference type="KEGG" id="smo:SELMODRAFT_403472"/>
<evidence type="ECO:0000256" key="6">
    <source>
        <dbReference type="SAM" id="Phobius"/>
    </source>
</evidence>
<evidence type="ECO:0000256" key="3">
    <source>
        <dbReference type="ARBA" id="ARBA00022833"/>
    </source>
</evidence>
<sequence length="314" mass="33732">MERKVCPEEDGVATQDEDSSTVVIKETTFDDKRLQAVETVEKAETRVAVESFDSTTTTASGPSTSDDHPSGGDSNAEIGSVEVVVIPVHGGEDVGGGTTAADRSGVPSKPGEEQGIFRCPSSFSTDSFADCCRICQQHAEEPLIELGCHCRGELSRAHRSCIEQWFGNKGTNKCEICQHVAENVPAPPAQAAPHFWVWRLGINRGSRNYTPRRSGGARFHPLWAALLILIAGLLFDVLISIFLGASALPVNIIIGVLVVLGIGTAARLVVECWHERGLRRNIRRIETSLANLQGDGALQAQSNLVVQSAVRPLS</sequence>
<dbReference type="PANTHER" id="PTHR46214:SF16">
    <property type="entry name" value="OS10G0481450 PROTEIN"/>
    <property type="match status" value="1"/>
</dbReference>
<evidence type="ECO:0000256" key="5">
    <source>
        <dbReference type="SAM" id="MobiDB-lite"/>
    </source>
</evidence>
<feature type="region of interest" description="Disordered" evidence="5">
    <location>
        <begin position="46"/>
        <end position="76"/>
    </location>
</feature>
<keyword evidence="3" id="KW-0862">Zinc</keyword>
<dbReference type="InterPro" id="IPR001841">
    <property type="entry name" value="Znf_RING"/>
</dbReference>
<feature type="transmembrane region" description="Helical" evidence="6">
    <location>
        <begin position="250"/>
        <end position="270"/>
    </location>
</feature>
<feature type="domain" description="RING-type" evidence="7">
    <location>
        <begin position="132"/>
        <end position="178"/>
    </location>
</feature>
<dbReference type="Proteomes" id="UP000001514">
    <property type="component" value="Unassembled WGS sequence"/>
</dbReference>
<organism evidence="10">
    <name type="scientific">Selaginella moellendorffii</name>
    <name type="common">Spikemoss</name>
    <dbReference type="NCBI Taxonomy" id="88036"/>
    <lineage>
        <taxon>Eukaryota</taxon>
        <taxon>Viridiplantae</taxon>
        <taxon>Streptophyta</taxon>
        <taxon>Embryophyta</taxon>
        <taxon>Tracheophyta</taxon>
        <taxon>Lycopodiopsida</taxon>
        <taxon>Selaginellales</taxon>
        <taxon>Selaginellaceae</taxon>
        <taxon>Selaginella</taxon>
    </lineage>
</organism>
<name>D8QRI6_SELML</name>
<dbReference type="InParanoid" id="D8QRI6"/>
<dbReference type="OMA" id="NYTPRRS"/>
<evidence type="ECO:0000313" key="10">
    <source>
        <dbReference type="Proteomes" id="UP000001514"/>
    </source>
</evidence>
<dbReference type="Gene3D" id="3.30.40.10">
    <property type="entry name" value="Zinc/RING finger domain, C3HC4 (zinc finger)"/>
    <property type="match status" value="1"/>
</dbReference>
<evidence type="ECO:0000256" key="4">
    <source>
        <dbReference type="PROSITE-ProRule" id="PRU00175"/>
    </source>
</evidence>